<dbReference type="Proteomes" id="UP001271723">
    <property type="component" value="Unassembled WGS sequence"/>
</dbReference>
<organism evidence="1 2">
    <name type="scientific">Streptomyces griseiscabiei</name>
    <dbReference type="NCBI Taxonomy" id="2993540"/>
    <lineage>
        <taxon>Bacteria</taxon>
        <taxon>Bacillati</taxon>
        <taxon>Actinomycetota</taxon>
        <taxon>Actinomycetes</taxon>
        <taxon>Kitasatosporales</taxon>
        <taxon>Streptomycetaceae</taxon>
        <taxon>Streptomyces</taxon>
    </lineage>
</organism>
<sequence length="74" mass="8002">MGVDLSQRLVSDELWELIAPLPPLMYVSAAGFAWRYPSPTFGMSDADRVGLVEFSTAQGRVGVSDDIRLGGDVD</sequence>
<reference evidence="1 2" key="1">
    <citation type="journal article" date="2023" name="Microb. Genom.">
        <title>Mesoterricola silvestris gen. nov., sp. nov., Mesoterricola sediminis sp. nov., Geothrix oryzae sp. nov., Geothrix edaphica sp. nov., Geothrix rubra sp. nov., and Geothrix limicola sp. nov., six novel members of Acidobacteriota isolated from soils.</title>
        <authorList>
            <person name="Weisberg A.J."/>
            <person name="Pearce E."/>
            <person name="Kramer C.G."/>
            <person name="Chang J.H."/>
            <person name="Clarke C.R."/>
        </authorList>
    </citation>
    <scope>NUCLEOTIDE SEQUENCE [LARGE SCALE GENOMIC DNA]</scope>
    <source>
        <strain evidence="1 2">NRRL_B-2795</strain>
    </source>
</reference>
<keyword evidence="2" id="KW-1185">Reference proteome</keyword>
<proteinExistence type="predicted"/>
<evidence type="ECO:0008006" key="3">
    <source>
        <dbReference type="Google" id="ProtNLM"/>
    </source>
</evidence>
<evidence type="ECO:0000313" key="2">
    <source>
        <dbReference type="Proteomes" id="UP001271723"/>
    </source>
</evidence>
<name>A0ABU4L622_9ACTN</name>
<gene>
    <name evidence="1" type="ORF">PV517_21235</name>
</gene>
<dbReference type="EMBL" id="JARAVY010000008">
    <property type="protein sequence ID" value="MDX2911212.1"/>
    <property type="molecule type" value="Genomic_DNA"/>
</dbReference>
<protein>
    <recommendedName>
        <fullName evidence="3">Transposase</fullName>
    </recommendedName>
</protein>
<comment type="caution">
    <text evidence="1">The sequence shown here is derived from an EMBL/GenBank/DDBJ whole genome shotgun (WGS) entry which is preliminary data.</text>
</comment>
<dbReference type="RefSeq" id="WP_143673065.1">
    <property type="nucleotide sequence ID" value="NZ_JAGJBZ010000002.1"/>
</dbReference>
<accession>A0ABU4L622</accession>
<evidence type="ECO:0000313" key="1">
    <source>
        <dbReference type="EMBL" id="MDX2911212.1"/>
    </source>
</evidence>